<accession>A0A450SBD5</accession>
<dbReference type="InterPro" id="IPR036249">
    <property type="entry name" value="Thioredoxin-like_sf"/>
</dbReference>
<evidence type="ECO:0000259" key="2">
    <source>
        <dbReference type="PROSITE" id="PS50405"/>
    </source>
</evidence>
<dbReference type="PROSITE" id="PS50405">
    <property type="entry name" value="GST_CTER"/>
    <property type="match status" value="1"/>
</dbReference>
<dbReference type="SFLD" id="SFLDG00358">
    <property type="entry name" value="Main_(cytGST)"/>
    <property type="match status" value="1"/>
</dbReference>
<organism evidence="3">
    <name type="scientific">Candidatus Kentrum sp. DK</name>
    <dbReference type="NCBI Taxonomy" id="2126562"/>
    <lineage>
        <taxon>Bacteria</taxon>
        <taxon>Pseudomonadati</taxon>
        <taxon>Pseudomonadota</taxon>
        <taxon>Gammaproteobacteria</taxon>
        <taxon>Candidatus Kentrum</taxon>
    </lineage>
</organism>
<evidence type="ECO:0000313" key="3">
    <source>
        <dbReference type="EMBL" id="VFJ49472.1"/>
    </source>
</evidence>
<dbReference type="PANTHER" id="PTHR43968">
    <property type="match status" value="1"/>
</dbReference>
<reference evidence="3" key="1">
    <citation type="submission" date="2019-02" db="EMBL/GenBank/DDBJ databases">
        <authorList>
            <person name="Gruber-Vodicka R. H."/>
            <person name="Seah K. B. B."/>
        </authorList>
    </citation>
    <scope>NUCLEOTIDE SEQUENCE</scope>
    <source>
        <strain evidence="3">BECK_DK161</strain>
    </source>
</reference>
<dbReference type="InterPro" id="IPR010987">
    <property type="entry name" value="Glutathione-S-Trfase_C-like"/>
</dbReference>
<proteinExistence type="predicted"/>
<evidence type="ECO:0000259" key="1">
    <source>
        <dbReference type="PROSITE" id="PS50404"/>
    </source>
</evidence>
<dbReference type="InterPro" id="IPR040079">
    <property type="entry name" value="Glutathione_S-Trfase"/>
</dbReference>
<sequence>MSSLANRRSVMSFYSDGTCPVSHAVRFVLAEKAINVEIHHVVKEERPEDLIELNPYNSILTLVDRELVLYEPQIIMEYLDERFPHPPLMPVDPVARANNRQYRYRFGRDTYSIITDITEGSPDEATLARKKLRDQLISISSILMQTSYFMSDEYSLVDCYLAPILWRIPYYNIKLPKQAKPLLLYAERLFQREAFKKSLTEFEQEMREGQ</sequence>
<protein>
    <submittedName>
        <fullName evidence="3">RNA polymerase-associated protein</fullName>
    </submittedName>
</protein>
<feature type="domain" description="GST C-terminal" evidence="2">
    <location>
        <begin position="92"/>
        <end position="210"/>
    </location>
</feature>
<dbReference type="Gene3D" id="1.20.1050.10">
    <property type="match status" value="1"/>
</dbReference>
<dbReference type="SFLD" id="SFLDS00019">
    <property type="entry name" value="Glutathione_Transferase_(cytos"/>
    <property type="match status" value="1"/>
</dbReference>
<dbReference type="SUPFAM" id="SSF52833">
    <property type="entry name" value="Thioredoxin-like"/>
    <property type="match status" value="1"/>
</dbReference>
<dbReference type="Pfam" id="PF00043">
    <property type="entry name" value="GST_C"/>
    <property type="match status" value="1"/>
</dbReference>
<dbReference type="InterPro" id="IPR004046">
    <property type="entry name" value="GST_C"/>
</dbReference>
<feature type="domain" description="GST N-terminal" evidence="1">
    <location>
        <begin position="9"/>
        <end position="87"/>
    </location>
</feature>
<dbReference type="PANTHER" id="PTHR43968:SF6">
    <property type="entry name" value="GLUTATHIONE S-TRANSFERASE OMEGA"/>
    <property type="match status" value="1"/>
</dbReference>
<name>A0A450SBD5_9GAMM</name>
<dbReference type="Gene3D" id="3.40.30.10">
    <property type="entry name" value="Glutaredoxin"/>
    <property type="match status" value="1"/>
</dbReference>
<dbReference type="GO" id="GO:0005737">
    <property type="term" value="C:cytoplasm"/>
    <property type="evidence" value="ECO:0007669"/>
    <property type="project" value="TreeGrafter"/>
</dbReference>
<dbReference type="InterPro" id="IPR050983">
    <property type="entry name" value="GST_Omega/HSP26"/>
</dbReference>
<dbReference type="AlphaFoldDB" id="A0A450SBD5"/>
<dbReference type="PROSITE" id="PS50404">
    <property type="entry name" value="GST_NTER"/>
    <property type="match status" value="1"/>
</dbReference>
<dbReference type="SUPFAM" id="SSF47616">
    <property type="entry name" value="GST C-terminal domain-like"/>
    <property type="match status" value="1"/>
</dbReference>
<dbReference type="InterPro" id="IPR036282">
    <property type="entry name" value="Glutathione-S-Trfase_C_sf"/>
</dbReference>
<dbReference type="EMBL" id="CAADEY010000026">
    <property type="protein sequence ID" value="VFJ49472.1"/>
    <property type="molecule type" value="Genomic_DNA"/>
</dbReference>
<gene>
    <name evidence="3" type="ORF">BECKDK2373C_GA0170839_102615</name>
</gene>
<dbReference type="InterPro" id="IPR004045">
    <property type="entry name" value="Glutathione_S-Trfase_N"/>
</dbReference>
<dbReference type="Pfam" id="PF13417">
    <property type="entry name" value="GST_N_3"/>
    <property type="match status" value="1"/>
</dbReference>